<evidence type="ECO:0000313" key="3">
    <source>
        <dbReference type="Proteomes" id="UP000762676"/>
    </source>
</evidence>
<dbReference type="Proteomes" id="UP000762676">
    <property type="component" value="Unassembled WGS sequence"/>
</dbReference>
<dbReference type="EMBL" id="BMAT01009565">
    <property type="protein sequence ID" value="GFS08931.1"/>
    <property type="molecule type" value="Genomic_DNA"/>
</dbReference>
<feature type="compositionally biased region" description="Polar residues" evidence="1">
    <location>
        <begin position="63"/>
        <end position="78"/>
    </location>
</feature>
<sequence>MLRLFIHVSEAYSKTDRKLNVCNFNFVSSFILFNSARYRSEARRPWGRRTVMRWGSNPPCKNKSATETPTNTLSQQVLDGTPATRADMPSMKVKGQTRKEAFDPTRSMTSPRHQVR</sequence>
<accession>A0AAV4IKI2</accession>
<reference evidence="2 3" key="1">
    <citation type="journal article" date="2021" name="Elife">
        <title>Chloroplast acquisition without the gene transfer in kleptoplastic sea slugs, Plakobranchus ocellatus.</title>
        <authorList>
            <person name="Maeda T."/>
            <person name="Takahashi S."/>
            <person name="Yoshida T."/>
            <person name="Shimamura S."/>
            <person name="Takaki Y."/>
            <person name="Nagai Y."/>
            <person name="Toyoda A."/>
            <person name="Suzuki Y."/>
            <person name="Arimoto A."/>
            <person name="Ishii H."/>
            <person name="Satoh N."/>
            <person name="Nishiyama T."/>
            <person name="Hasebe M."/>
            <person name="Maruyama T."/>
            <person name="Minagawa J."/>
            <person name="Obokata J."/>
            <person name="Shigenobu S."/>
        </authorList>
    </citation>
    <scope>NUCLEOTIDE SEQUENCE [LARGE SCALE GENOMIC DNA]</scope>
</reference>
<gene>
    <name evidence="2" type="ORF">ElyMa_004770400</name>
</gene>
<proteinExistence type="predicted"/>
<feature type="compositionally biased region" description="Polar residues" evidence="1">
    <location>
        <begin position="106"/>
        <end position="116"/>
    </location>
</feature>
<name>A0AAV4IKI2_9GAST</name>
<dbReference type="AlphaFoldDB" id="A0AAV4IKI2"/>
<feature type="region of interest" description="Disordered" evidence="1">
    <location>
        <begin position="53"/>
        <end position="116"/>
    </location>
</feature>
<evidence type="ECO:0000256" key="1">
    <source>
        <dbReference type="SAM" id="MobiDB-lite"/>
    </source>
</evidence>
<keyword evidence="3" id="KW-1185">Reference proteome</keyword>
<organism evidence="2 3">
    <name type="scientific">Elysia marginata</name>
    <dbReference type="NCBI Taxonomy" id="1093978"/>
    <lineage>
        <taxon>Eukaryota</taxon>
        <taxon>Metazoa</taxon>
        <taxon>Spiralia</taxon>
        <taxon>Lophotrochozoa</taxon>
        <taxon>Mollusca</taxon>
        <taxon>Gastropoda</taxon>
        <taxon>Heterobranchia</taxon>
        <taxon>Euthyneura</taxon>
        <taxon>Panpulmonata</taxon>
        <taxon>Sacoglossa</taxon>
        <taxon>Placobranchoidea</taxon>
        <taxon>Plakobranchidae</taxon>
        <taxon>Elysia</taxon>
    </lineage>
</organism>
<comment type="caution">
    <text evidence="2">The sequence shown here is derived from an EMBL/GenBank/DDBJ whole genome shotgun (WGS) entry which is preliminary data.</text>
</comment>
<evidence type="ECO:0000313" key="2">
    <source>
        <dbReference type="EMBL" id="GFS08931.1"/>
    </source>
</evidence>
<protein>
    <submittedName>
        <fullName evidence="2">Uncharacterized protein</fullName>
    </submittedName>
</protein>